<reference evidence="1 2" key="1">
    <citation type="journal article" date="2015" name="Nature">
        <title>rRNA introns, odd ribosomes, and small enigmatic genomes across a large radiation of phyla.</title>
        <authorList>
            <person name="Brown C.T."/>
            <person name="Hug L.A."/>
            <person name="Thomas B.C."/>
            <person name="Sharon I."/>
            <person name="Castelle C.J."/>
            <person name="Singh A."/>
            <person name="Wilkins M.J."/>
            <person name="Williams K.H."/>
            <person name="Banfield J.F."/>
        </authorList>
    </citation>
    <scope>NUCLEOTIDE SEQUENCE [LARGE SCALE GENOMIC DNA]</scope>
</reference>
<proteinExistence type="predicted"/>
<gene>
    <name evidence="1" type="ORF">UR38_C0001G0060</name>
</gene>
<protein>
    <submittedName>
        <fullName evidence="1">Uncharacterized protein</fullName>
    </submittedName>
</protein>
<evidence type="ECO:0000313" key="1">
    <source>
        <dbReference type="EMBL" id="KKP48264.1"/>
    </source>
</evidence>
<dbReference type="AlphaFoldDB" id="A0A0F9ZVK8"/>
<comment type="caution">
    <text evidence="1">The sequence shown here is derived from an EMBL/GenBank/DDBJ whole genome shotgun (WGS) entry which is preliminary data.</text>
</comment>
<name>A0A0F9ZVK8_9BACT</name>
<evidence type="ECO:0000313" key="2">
    <source>
        <dbReference type="Proteomes" id="UP000033995"/>
    </source>
</evidence>
<dbReference type="EMBL" id="LBOZ01000001">
    <property type="protein sequence ID" value="KKP48264.1"/>
    <property type="molecule type" value="Genomic_DNA"/>
</dbReference>
<sequence length="434" mass="49744">MEQNEALTSQAGTRITSSEISRRMNSNVLQQQGIRFQDLTVNKILLVGVDAKYSNRSTDFNESLGYLRMEHNIYWKDDNESLTVKEVNTRDKNGDLKAVREKIENLTPLDPIETEIHHSIGDYSFEDETSFFVRIGDGDNRVILRIDYPTYINYLGSMTIFMNPNDPNLEKHIAVLQKSISILASEKLLPEVNPDKVNLKFEGLFDEQSIFNQIENLKLNNEKYKLCFEKDLSVIKNLEAREGYHRAIVYFLGHDCGLLFLQNTDYNNSFAVGSHARVLESWLNDPNRSELLTATGFATDSMVNYMHTFIKFDEKGEPVWYVDGGNPVPEWFTLGGFTEQEIALYLSENFGIKNEFGLVPENISKQLALSGGLGEKILTDAELLRSEYGKNYAARYVKLAEKFRIKEVEPFSAGWDEFQAMEVLINQIRSSKRK</sequence>
<accession>A0A0F9ZVK8</accession>
<organism evidence="1 2">
    <name type="scientific">Candidatus Woesebacteria bacterium GW2011_GWA2_33_28</name>
    <dbReference type="NCBI Taxonomy" id="1618561"/>
    <lineage>
        <taxon>Bacteria</taxon>
        <taxon>Candidatus Woeseibacteriota</taxon>
    </lineage>
</organism>
<dbReference type="Proteomes" id="UP000033995">
    <property type="component" value="Unassembled WGS sequence"/>
</dbReference>